<sequence length="450" mass="51345">MRFFYSLLLVLLLGCPLLFAGKTPNLIFILIDDAGYDDFGFTGCQDWETPQIDRIATQGVRFDHAYVTASICAPSRAGLISGRYQQSFGFEENLTGGLTEPIAPEQFGLPRNVPTLGSLLQKKGYVTSVFGKWHLGEHDHFHPNNRGFDHFVGFLGGHRSFWPLEKPNQAFNLMNNREVVKTPEYLTDHLGKEAARFVRNNKEKPFFIYLAYNAVHSPLHARDEDLKALSSIEDKKRRVLGAMTIALDRSIGYVLDEIKQQGLEENTLIVFSNDNGGATYLKTNNGGFRGRKGSLWEGGIRVPYSLHWKGKVKPSVSNVPVNTLDISYTFCKQAGYSEDELQALKFSGRDLLNIDEAKGDTVPLFWRRGNTSAVRYGDWKLICFNNQPKFLFNLKSDQTEQLNLLKQHPEKATELEPLLRTWDASLPEPLWTKKYSKRNDQFMMRYWDQK</sequence>
<dbReference type="GO" id="GO:0004065">
    <property type="term" value="F:arylsulfatase activity"/>
    <property type="evidence" value="ECO:0007669"/>
    <property type="project" value="TreeGrafter"/>
</dbReference>
<dbReference type="Proteomes" id="UP000557872">
    <property type="component" value="Unassembled WGS sequence"/>
</dbReference>
<gene>
    <name evidence="4" type="ORF">HW115_01665</name>
</gene>
<name>A0A851GEZ0_9BACT</name>
<dbReference type="AlphaFoldDB" id="A0A851GEZ0"/>
<dbReference type="Pfam" id="PF00884">
    <property type="entry name" value="Sulfatase"/>
    <property type="match status" value="1"/>
</dbReference>
<keyword evidence="2 4" id="KW-0378">Hydrolase</keyword>
<evidence type="ECO:0000313" key="4">
    <source>
        <dbReference type="EMBL" id="NWK54301.1"/>
    </source>
</evidence>
<comment type="similarity">
    <text evidence="1">Belongs to the sulfatase family.</text>
</comment>
<proteinExistence type="inferred from homology"/>
<organism evidence="4 5">
    <name type="scientific">Oceaniferula marina</name>
    <dbReference type="NCBI Taxonomy" id="2748318"/>
    <lineage>
        <taxon>Bacteria</taxon>
        <taxon>Pseudomonadati</taxon>
        <taxon>Verrucomicrobiota</taxon>
        <taxon>Verrucomicrobiia</taxon>
        <taxon>Verrucomicrobiales</taxon>
        <taxon>Verrucomicrobiaceae</taxon>
        <taxon>Oceaniferula</taxon>
    </lineage>
</organism>
<protein>
    <submittedName>
        <fullName evidence="4">Sulfatase-like hydrolase/transferase</fullName>
    </submittedName>
</protein>
<dbReference type="PANTHER" id="PTHR42693">
    <property type="entry name" value="ARYLSULFATASE FAMILY MEMBER"/>
    <property type="match status" value="1"/>
</dbReference>
<accession>A0A851GEZ0</accession>
<reference evidence="4 5" key="1">
    <citation type="submission" date="2020-07" db="EMBL/GenBank/DDBJ databases">
        <title>Roseicoccus Jingziensis gen. nov., sp. nov., isolated from coastal seawater.</title>
        <authorList>
            <person name="Feng X."/>
        </authorList>
    </citation>
    <scope>NUCLEOTIDE SEQUENCE [LARGE SCALE GENOMIC DNA]</scope>
    <source>
        <strain evidence="4 5">N1E253</strain>
    </source>
</reference>
<feature type="domain" description="Sulfatase N-terminal" evidence="3">
    <location>
        <begin position="24"/>
        <end position="336"/>
    </location>
</feature>
<dbReference type="Gene3D" id="3.40.720.10">
    <property type="entry name" value="Alkaline Phosphatase, subunit A"/>
    <property type="match status" value="1"/>
</dbReference>
<dbReference type="RefSeq" id="WP_178930837.1">
    <property type="nucleotide sequence ID" value="NZ_JACBAZ010000001.1"/>
</dbReference>
<keyword evidence="5" id="KW-1185">Reference proteome</keyword>
<evidence type="ECO:0000256" key="1">
    <source>
        <dbReference type="ARBA" id="ARBA00008779"/>
    </source>
</evidence>
<dbReference type="PROSITE" id="PS51257">
    <property type="entry name" value="PROKAR_LIPOPROTEIN"/>
    <property type="match status" value="1"/>
</dbReference>
<dbReference type="PANTHER" id="PTHR42693:SF53">
    <property type="entry name" value="ENDO-4-O-SULFATASE"/>
    <property type="match status" value="1"/>
</dbReference>
<dbReference type="Gene3D" id="3.30.1120.10">
    <property type="match status" value="1"/>
</dbReference>
<dbReference type="GO" id="GO:0016740">
    <property type="term" value="F:transferase activity"/>
    <property type="evidence" value="ECO:0007669"/>
    <property type="project" value="UniProtKB-KW"/>
</dbReference>
<comment type="caution">
    <text evidence="4">The sequence shown here is derived from an EMBL/GenBank/DDBJ whole genome shotgun (WGS) entry which is preliminary data.</text>
</comment>
<dbReference type="EMBL" id="JACBAZ010000001">
    <property type="protein sequence ID" value="NWK54301.1"/>
    <property type="molecule type" value="Genomic_DNA"/>
</dbReference>
<evidence type="ECO:0000313" key="5">
    <source>
        <dbReference type="Proteomes" id="UP000557872"/>
    </source>
</evidence>
<keyword evidence="4" id="KW-0808">Transferase</keyword>
<dbReference type="InterPro" id="IPR050738">
    <property type="entry name" value="Sulfatase"/>
</dbReference>
<dbReference type="InterPro" id="IPR017850">
    <property type="entry name" value="Alkaline_phosphatase_core_sf"/>
</dbReference>
<dbReference type="SUPFAM" id="SSF53649">
    <property type="entry name" value="Alkaline phosphatase-like"/>
    <property type="match status" value="1"/>
</dbReference>
<evidence type="ECO:0000256" key="2">
    <source>
        <dbReference type="ARBA" id="ARBA00022801"/>
    </source>
</evidence>
<dbReference type="InterPro" id="IPR000917">
    <property type="entry name" value="Sulfatase_N"/>
</dbReference>
<evidence type="ECO:0000259" key="3">
    <source>
        <dbReference type="Pfam" id="PF00884"/>
    </source>
</evidence>